<name>A0A2M8R6C8_9BRAD</name>
<comment type="caution">
    <text evidence="2">The sequence shown here is derived from an EMBL/GenBank/DDBJ whole genome shotgun (WGS) entry which is preliminary data.</text>
</comment>
<evidence type="ECO:0000313" key="2">
    <source>
        <dbReference type="EMBL" id="PJG53382.1"/>
    </source>
</evidence>
<dbReference type="RefSeq" id="WP_100233758.1">
    <property type="nucleotide sequence ID" value="NZ_PGVG01000017.1"/>
</dbReference>
<proteinExistence type="predicted"/>
<dbReference type="EMBL" id="PGVG01000017">
    <property type="protein sequence ID" value="PJG53382.1"/>
    <property type="molecule type" value="Genomic_DNA"/>
</dbReference>
<dbReference type="OrthoDB" id="8228709at2"/>
<keyword evidence="1" id="KW-0732">Signal</keyword>
<evidence type="ECO:0000313" key="3">
    <source>
        <dbReference type="Proteomes" id="UP000231194"/>
    </source>
</evidence>
<sequence>MNAPFPIVLAAALLSAAIATMPADAASRKKNTRALAAVPPAASAAQPPADRFLTCDVRVRDYLREGGAAIRVTKIEVDDARLQLNIHHEYGEAGKSSRKYLRGDTEEEMRKNLRGILDEFAAAAKAAAAGRAWYVIAARKVMPEFRDSSGETTSPWTAIVLADFDGKCRPITFYQSVDRNKLNPELSQKLDE</sequence>
<evidence type="ECO:0000256" key="1">
    <source>
        <dbReference type="SAM" id="SignalP"/>
    </source>
</evidence>
<organism evidence="2 3">
    <name type="scientific">Bradyrhizobium forestalis</name>
    <dbReference type="NCBI Taxonomy" id="1419263"/>
    <lineage>
        <taxon>Bacteria</taxon>
        <taxon>Pseudomonadati</taxon>
        <taxon>Pseudomonadota</taxon>
        <taxon>Alphaproteobacteria</taxon>
        <taxon>Hyphomicrobiales</taxon>
        <taxon>Nitrobacteraceae</taxon>
        <taxon>Bradyrhizobium</taxon>
    </lineage>
</organism>
<gene>
    <name evidence="2" type="ORF">CVM73_20995</name>
</gene>
<keyword evidence="3" id="KW-1185">Reference proteome</keyword>
<accession>A0A2M8R6C8</accession>
<feature type="chain" id="PRO_5014876654" evidence="1">
    <location>
        <begin position="26"/>
        <end position="192"/>
    </location>
</feature>
<feature type="signal peptide" evidence="1">
    <location>
        <begin position="1"/>
        <end position="25"/>
    </location>
</feature>
<dbReference type="AlphaFoldDB" id="A0A2M8R6C8"/>
<reference evidence="2 3" key="1">
    <citation type="submission" date="2017-11" db="EMBL/GenBank/DDBJ databases">
        <title>Bradyrhizobium forestalis sp. nov., an efficient nitrogen-fixing bacterium isolated from nodules of forest legume species in the Amazon.</title>
        <authorList>
            <person name="Costa E.M."/>
            <person name="Guimaraes A."/>
            <person name="Carvalho T.S."/>
            <person name="Rodrigues T.L."/>
            <person name="Ribeiro P.R.A."/>
            <person name="Lebbe L."/>
            <person name="Willems A."/>
            <person name="Moreira F.M.S."/>
        </authorList>
    </citation>
    <scope>NUCLEOTIDE SEQUENCE [LARGE SCALE GENOMIC DNA]</scope>
    <source>
        <strain evidence="2 3">INPA54B</strain>
    </source>
</reference>
<dbReference type="Proteomes" id="UP000231194">
    <property type="component" value="Unassembled WGS sequence"/>
</dbReference>
<protein>
    <submittedName>
        <fullName evidence="2">Uncharacterized protein</fullName>
    </submittedName>
</protein>